<evidence type="ECO:0000313" key="1">
    <source>
        <dbReference type="EMBL" id="MFD2874361.1"/>
    </source>
</evidence>
<dbReference type="Gene3D" id="1.20.910.10">
    <property type="entry name" value="Heme oxygenase-like"/>
    <property type="match status" value="1"/>
</dbReference>
<organism evidence="1 2">
    <name type="scientific">Mucilaginibacter ximonensis</name>
    <dbReference type="NCBI Taxonomy" id="538021"/>
    <lineage>
        <taxon>Bacteria</taxon>
        <taxon>Pseudomonadati</taxon>
        <taxon>Bacteroidota</taxon>
        <taxon>Sphingobacteriia</taxon>
        <taxon>Sphingobacteriales</taxon>
        <taxon>Sphingobacteriaceae</taxon>
        <taxon>Mucilaginibacter</taxon>
    </lineage>
</organism>
<reference evidence="2" key="1">
    <citation type="journal article" date="2019" name="Int. J. Syst. Evol. Microbiol.">
        <title>The Global Catalogue of Microorganisms (GCM) 10K type strain sequencing project: providing services to taxonomists for standard genome sequencing and annotation.</title>
        <authorList>
            <consortium name="The Broad Institute Genomics Platform"/>
            <consortium name="The Broad Institute Genome Sequencing Center for Infectious Disease"/>
            <person name="Wu L."/>
            <person name="Ma J."/>
        </authorList>
    </citation>
    <scope>NUCLEOTIDE SEQUENCE [LARGE SCALE GENOMIC DNA]</scope>
    <source>
        <strain evidence="2">KCTC 22437</strain>
    </source>
</reference>
<dbReference type="Proteomes" id="UP001597557">
    <property type="component" value="Unassembled WGS sequence"/>
</dbReference>
<dbReference type="InterPro" id="IPR016053">
    <property type="entry name" value="Haem_Oase-like"/>
</dbReference>
<proteinExistence type="predicted"/>
<dbReference type="CDD" id="cd19166">
    <property type="entry name" value="HemeO-bac"/>
    <property type="match status" value="1"/>
</dbReference>
<name>A0ABW5YGD6_9SPHI</name>
<dbReference type="EMBL" id="JBHUPD010000004">
    <property type="protein sequence ID" value="MFD2874361.1"/>
    <property type="molecule type" value="Genomic_DNA"/>
</dbReference>
<gene>
    <name evidence="1" type="ORF">ACFS5N_17900</name>
</gene>
<comment type="caution">
    <text evidence="1">The sequence shown here is derived from an EMBL/GenBank/DDBJ whole genome shotgun (WGS) entry which is preliminary data.</text>
</comment>
<dbReference type="Pfam" id="PF01126">
    <property type="entry name" value="Heme_oxygenase"/>
    <property type="match status" value="1"/>
</dbReference>
<accession>A0ABW5YGD6</accession>
<protein>
    <submittedName>
        <fullName evidence="1">Biliverdin-producing heme oxygenase</fullName>
    </submittedName>
</protein>
<dbReference type="InterPro" id="IPR016084">
    <property type="entry name" value="Haem_Oase-like_multi-hlx"/>
</dbReference>
<evidence type="ECO:0000313" key="2">
    <source>
        <dbReference type="Proteomes" id="UP001597557"/>
    </source>
</evidence>
<keyword evidence="2" id="KW-1185">Reference proteome</keyword>
<dbReference type="RefSeq" id="WP_377188890.1">
    <property type="nucleotide sequence ID" value="NZ_JBHUPD010000004.1"/>
</dbReference>
<dbReference type="SUPFAM" id="SSF48613">
    <property type="entry name" value="Heme oxygenase-like"/>
    <property type="match status" value="1"/>
</dbReference>
<sequence length="186" mass="20991">MFTDHIKEATLKNHQQTEKVLIGKMKAMRSQQDYINLLNLFYGYFGALELHIERYINASNLADYEDRRKTSAIADDITALGAIIPALAADDKLPVIDNYLKAFGALYVIEGSTLGGKIISKMIQQHLHVEDGRGLSFFNSYGKHTEQMWAGFKEILNDVAMSPEDEEIITRAANQTFAKFEAWLAN</sequence>